<reference evidence="2" key="2">
    <citation type="submission" date="2018-10" db="UniProtKB">
        <authorList>
            <consortium name="EnsemblPlants"/>
        </authorList>
    </citation>
    <scope>IDENTIFICATION</scope>
</reference>
<keyword evidence="1" id="KW-0732">Signal</keyword>
<feature type="signal peptide" evidence="1">
    <location>
        <begin position="1"/>
        <end position="24"/>
    </location>
</feature>
<feature type="chain" id="PRO_5043180438" evidence="1">
    <location>
        <begin position="25"/>
        <end position="91"/>
    </location>
</feature>
<dbReference type="Proteomes" id="UP000019116">
    <property type="component" value="Chromosome 7A"/>
</dbReference>
<proteinExistence type="predicted"/>
<evidence type="ECO:0000313" key="3">
    <source>
        <dbReference type="Proteomes" id="UP000019116"/>
    </source>
</evidence>
<dbReference type="OMA" id="TQSSQCH"/>
<sequence length="91" mass="10505">MFLPLLFLVVLLLFGSTLWPYVGSTQSSQCHQDHPEVIPSRPYNHLGLDEQPVGIILLEHTVFEEKPCRLRQDGHNRQMLNYFGANPVYLE</sequence>
<reference evidence="2" key="1">
    <citation type="submission" date="2018-08" db="EMBL/GenBank/DDBJ databases">
        <authorList>
            <person name="Rossello M."/>
        </authorList>
    </citation>
    <scope>NUCLEOTIDE SEQUENCE [LARGE SCALE GENOMIC DNA]</scope>
    <source>
        <strain evidence="2">cv. Chinese Spring</strain>
    </source>
</reference>
<organism evidence="2">
    <name type="scientific">Triticum aestivum</name>
    <name type="common">Wheat</name>
    <dbReference type="NCBI Taxonomy" id="4565"/>
    <lineage>
        <taxon>Eukaryota</taxon>
        <taxon>Viridiplantae</taxon>
        <taxon>Streptophyta</taxon>
        <taxon>Embryophyta</taxon>
        <taxon>Tracheophyta</taxon>
        <taxon>Spermatophyta</taxon>
        <taxon>Magnoliopsida</taxon>
        <taxon>Liliopsida</taxon>
        <taxon>Poales</taxon>
        <taxon>Poaceae</taxon>
        <taxon>BOP clade</taxon>
        <taxon>Pooideae</taxon>
        <taxon>Triticodae</taxon>
        <taxon>Triticeae</taxon>
        <taxon>Triticinae</taxon>
        <taxon>Triticum</taxon>
    </lineage>
</organism>
<name>A0A3B6RT99_WHEAT</name>
<dbReference type="EnsemblPlants" id="TraesCS7A02G563400.1">
    <property type="protein sequence ID" value="TraesCS7A02G563400.1"/>
    <property type="gene ID" value="TraesCS7A02G563400"/>
</dbReference>
<evidence type="ECO:0000256" key="1">
    <source>
        <dbReference type="SAM" id="SignalP"/>
    </source>
</evidence>
<dbReference type="Gramene" id="TraesCS7A02G563400.1">
    <property type="protein sequence ID" value="TraesCS7A02G563400.1"/>
    <property type="gene ID" value="TraesCS7A02G563400"/>
</dbReference>
<dbReference type="AlphaFoldDB" id="A0A3B6RT99"/>
<dbReference type="Gramene" id="TraesCS7A03G1373700.1">
    <property type="protein sequence ID" value="TraesCS7A03G1373700.1.CDS"/>
    <property type="gene ID" value="TraesCS7A03G1373700"/>
</dbReference>
<accession>A0A3B6RT99</accession>
<keyword evidence="3" id="KW-1185">Reference proteome</keyword>
<evidence type="ECO:0000313" key="2">
    <source>
        <dbReference type="EnsemblPlants" id="TraesCS7A02G563400.1"/>
    </source>
</evidence>
<protein>
    <submittedName>
        <fullName evidence="2">Uncharacterized protein</fullName>
    </submittedName>
</protein>